<dbReference type="InterPro" id="IPR019949">
    <property type="entry name" value="CmoO-like"/>
</dbReference>
<evidence type="ECO:0000256" key="2">
    <source>
        <dbReference type="SAM" id="MobiDB-lite"/>
    </source>
</evidence>
<dbReference type="InterPro" id="IPR036661">
    <property type="entry name" value="Luciferase-like_sf"/>
</dbReference>
<dbReference type="SUPFAM" id="SSF51679">
    <property type="entry name" value="Bacterial luciferase-like"/>
    <property type="match status" value="1"/>
</dbReference>
<name>A0ABN0HMQ2_RHILU</name>
<gene>
    <name evidence="4" type="ORF">C241_10476</name>
</gene>
<feature type="domain" description="Luciferase-like" evidence="3">
    <location>
        <begin position="15"/>
        <end position="110"/>
    </location>
</feature>
<evidence type="ECO:0000313" key="5">
    <source>
        <dbReference type="Proteomes" id="UP000017668"/>
    </source>
</evidence>
<feature type="compositionally biased region" description="Low complexity" evidence="2">
    <location>
        <begin position="299"/>
        <end position="316"/>
    </location>
</feature>
<evidence type="ECO:0000259" key="3">
    <source>
        <dbReference type="Pfam" id="PF00296"/>
    </source>
</evidence>
<sequence>MMYTLSLLDKSPVPTREDAASAFRDTINLARRAEELGYRRFWVAEHHNSPELAGSAPEALVAWILAKTSHIRVGSGGVMLQHYSPYKVAEVFNVLSSLAPGRVDLGIGKTPGGLPLATSALQQAYDPARKPDFEAAFGELTTFLSGAAPHEHAQAGLRATPVPPVAAERFLLGASRKAQGLPLHAGGISFLPAISMATWRFSAAAFRLSVKKAAALRSLHCQRLLPATPPMPRGRSKVSAFTGCSSVMAGPSIWAGVNRRRSLPASPAMPITASRSASPMSCMAGRRIFTRRFARFPKSTASRNSSSSRRMSGQISGLPRSNSWPRTAFPGRRDLVLRRK</sequence>
<dbReference type="InterPro" id="IPR011251">
    <property type="entry name" value="Luciferase-like_dom"/>
</dbReference>
<keyword evidence="5" id="KW-1185">Reference proteome</keyword>
<dbReference type="PANTHER" id="PTHR30137:SF19">
    <property type="entry name" value="LUCIFERASE-LIKE MONOOXYGENASE"/>
    <property type="match status" value="1"/>
</dbReference>
<dbReference type="NCBIfam" id="TIGR03558">
    <property type="entry name" value="oxido_grp_1"/>
    <property type="match status" value="1"/>
</dbReference>
<dbReference type="PANTHER" id="PTHR30137">
    <property type="entry name" value="LUCIFERASE-LIKE MONOOXYGENASE"/>
    <property type="match status" value="1"/>
</dbReference>
<protein>
    <submittedName>
        <fullName evidence="4">Luciferase-like monooxygenase</fullName>
    </submittedName>
</protein>
<dbReference type="EMBL" id="AMQQ01000015">
    <property type="protein sequence ID" value="EKJ95878.1"/>
    <property type="molecule type" value="Genomic_DNA"/>
</dbReference>
<comment type="caution">
    <text evidence="4">The sequence shown here is derived from an EMBL/GenBank/DDBJ whole genome shotgun (WGS) entry which is preliminary data.</text>
</comment>
<comment type="similarity">
    <text evidence="1">To bacterial alkanal monooxygenase alpha and beta chains.</text>
</comment>
<proteinExistence type="predicted"/>
<feature type="compositionally biased region" description="Basic and acidic residues" evidence="2">
    <location>
        <begin position="331"/>
        <end position="340"/>
    </location>
</feature>
<dbReference type="Proteomes" id="UP000017668">
    <property type="component" value="Unassembled WGS sequence"/>
</dbReference>
<dbReference type="Gene3D" id="3.20.20.30">
    <property type="entry name" value="Luciferase-like domain"/>
    <property type="match status" value="1"/>
</dbReference>
<accession>A0ABN0HMQ2</accession>
<reference evidence="4 5" key="1">
    <citation type="journal article" date="2013" name="Genome Announc.">
        <title>Genome Sequence of Rhizobium lupini HPC(L) Isolated from Saline Desert Soil, Kutch (Gujarat).</title>
        <authorList>
            <person name="Agarwal L."/>
            <person name="Purohit H.J."/>
        </authorList>
    </citation>
    <scope>NUCLEOTIDE SEQUENCE [LARGE SCALE GENOMIC DNA]</scope>
    <source>
        <strain evidence="5">HPC(L)</strain>
    </source>
</reference>
<feature type="region of interest" description="Disordered" evidence="2">
    <location>
        <begin position="298"/>
        <end position="340"/>
    </location>
</feature>
<dbReference type="Pfam" id="PF00296">
    <property type="entry name" value="Bac_luciferase"/>
    <property type="match status" value="1"/>
</dbReference>
<evidence type="ECO:0000256" key="1">
    <source>
        <dbReference type="ARBA" id="ARBA00007789"/>
    </source>
</evidence>
<evidence type="ECO:0000313" key="4">
    <source>
        <dbReference type="EMBL" id="EKJ95878.1"/>
    </source>
</evidence>
<dbReference type="InterPro" id="IPR050766">
    <property type="entry name" value="Bact_Lucif_Oxidored"/>
</dbReference>
<organism evidence="4 5">
    <name type="scientific">Bradyrhizobium lupini HPC(L)</name>
    <dbReference type="NCBI Taxonomy" id="1229491"/>
    <lineage>
        <taxon>Bacteria</taxon>
        <taxon>Pseudomonadati</taxon>
        <taxon>Pseudomonadota</taxon>
        <taxon>Alphaproteobacteria</taxon>
        <taxon>Hyphomicrobiales</taxon>
        <taxon>Nitrobacteraceae</taxon>
        <taxon>Bradyrhizobium</taxon>
    </lineage>
</organism>